<evidence type="ECO:0000313" key="4">
    <source>
        <dbReference type="EMBL" id="SDY08040.1"/>
    </source>
</evidence>
<organism evidence="4 5">
    <name type="scientific">Geodermatophilus africanus</name>
    <dbReference type="NCBI Taxonomy" id="1137993"/>
    <lineage>
        <taxon>Bacteria</taxon>
        <taxon>Bacillati</taxon>
        <taxon>Actinomycetota</taxon>
        <taxon>Actinomycetes</taxon>
        <taxon>Geodermatophilales</taxon>
        <taxon>Geodermatophilaceae</taxon>
        <taxon>Geodermatophilus</taxon>
    </lineage>
</organism>
<evidence type="ECO:0000313" key="5">
    <source>
        <dbReference type="Proteomes" id="UP000198921"/>
    </source>
</evidence>
<dbReference type="PANTHER" id="PTHR30590">
    <property type="entry name" value="INNER MEMBRANE PROTEIN"/>
    <property type="match status" value="1"/>
</dbReference>
<feature type="transmembrane region" description="Helical" evidence="2">
    <location>
        <begin position="261"/>
        <end position="282"/>
    </location>
</feature>
<evidence type="ECO:0000256" key="2">
    <source>
        <dbReference type="SAM" id="Phobius"/>
    </source>
</evidence>
<feature type="domain" description="Heparan-alpha-glucosaminide N-acetyltransferase catalytic" evidence="3">
    <location>
        <begin position="58"/>
        <end position="256"/>
    </location>
</feature>
<feature type="transmembrane region" description="Helical" evidence="2">
    <location>
        <begin position="388"/>
        <end position="409"/>
    </location>
</feature>
<keyword evidence="5" id="KW-1185">Reference proteome</keyword>
<evidence type="ECO:0000256" key="1">
    <source>
        <dbReference type="SAM" id="MobiDB-lite"/>
    </source>
</evidence>
<keyword evidence="2" id="KW-0812">Transmembrane</keyword>
<dbReference type="AlphaFoldDB" id="A0A1H3GY85"/>
<feature type="transmembrane region" description="Helical" evidence="2">
    <location>
        <begin position="337"/>
        <end position="354"/>
    </location>
</feature>
<feature type="transmembrane region" description="Helical" evidence="2">
    <location>
        <begin position="59"/>
        <end position="79"/>
    </location>
</feature>
<feature type="transmembrane region" description="Helical" evidence="2">
    <location>
        <begin position="361"/>
        <end position="382"/>
    </location>
</feature>
<proteinExistence type="predicted"/>
<protein>
    <submittedName>
        <fullName evidence="4">Uncharacterized membrane protein YeiB</fullName>
    </submittedName>
</protein>
<dbReference type="STRING" id="1137993.SAMN05660209_02060"/>
<sequence>MTAGPQVPQREVPAPSGEAGPADAATPLSHACEPGASGDVPGTPTSTGTQADGRPRARLVGIDAARGIALVGMMAVHNFEATDQDGGLSLAWSLAAGKSAALFALLAGVGIAFASGGRRRPTGRRWTAAAASLLVRAVLIGAVGLLLGYVVPADFASVILPYYAVLFLLAVPLLSLSIRTLVGLAATIAVAMPLLSHVLRAGTELVDPVPNLTFGALVDDPLHALRELALTGVYPALPWAAYLCAGLAVGRALLTSRRTVLVVLLVGAGLAVAARTTSWLLLDVLGGRARLESVALQSMGQEEFAAFVREGATGVTPTDTPWWLATTLPHSSTPLDLAYTIGVGLVVVAVCLFVGRATTALLRPLAAAGSMTLTLYSFHLLLLSSPDLPGGASGFVLQSAVVVVFALVWSRYHARGPLEEIVARLSGAAGRAVQHGRGPGAAGALPPA</sequence>
<name>A0A1H3GY85_9ACTN</name>
<keyword evidence="2" id="KW-0472">Membrane</keyword>
<feature type="transmembrane region" description="Helical" evidence="2">
    <location>
        <begin position="126"/>
        <end position="149"/>
    </location>
</feature>
<accession>A0A1H3GY85</accession>
<feature type="transmembrane region" description="Helical" evidence="2">
    <location>
        <begin position="91"/>
        <end position="114"/>
    </location>
</feature>
<gene>
    <name evidence="4" type="ORF">SAMN05660209_02060</name>
</gene>
<feature type="transmembrane region" description="Helical" evidence="2">
    <location>
        <begin position="181"/>
        <end position="199"/>
    </location>
</feature>
<dbReference type="PANTHER" id="PTHR30590:SF3">
    <property type="entry name" value="HYPOTHETICAL MEMBRANE SPANNING PROTEIN"/>
    <property type="match status" value="1"/>
</dbReference>
<evidence type="ECO:0000259" key="3">
    <source>
        <dbReference type="Pfam" id="PF07786"/>
    </source>
</evidence>
<reference evidence="5" key="1">
    <citation type="submission" date="2016-10" db="EMBL/GenBank/DDBJ databases">
        <authorList>
            <person name="Varghese N."/>
            <person name="Submissions S."/>
        </authorList>
    </citation>
    <scope>NUCLEOTIDE SEQUENCE [LARGE SCALE GENOMIC DNA]</scope>
    <source>
        <strain evidence="5">DSM 45422</strain>
    </source>
</reference>
<dbReference type="InterPro" id="IPR012429">
    <property type="entry name" value="HGSNAT_cat"/>
</dbReference>
<dbReference type="InterPro" id="IPR052529">
    <property type="entry name" value="Bact_Transport_Assoc"/>
</dbReference>
<dbReference type="OrthoDB" id="4966979at2"/>
<dbReference type="Proteomes" id="UP000198921">
    <property type="component" value="Unassembled WGS sequence"/>
</dbReference>
<feature type="region of interest" description="Disordered" evidence="1">
    <location>
        <begin position="1"/>
        <end position="54"/>
    </location>
</feature>
<feature type="transmembrane region" description="Helical" evidence="2">
    <location>
        <begin position="155"/>
        <end position="174"/>
    </location>
</feature>
<dbReference type="RefSeq" id="WP_091154695.1">
    <property type="nucleotide sequence ID" value="NZ_FNOT01000004.1"/>
</dbReference>
<dbReference type="EMBL" id="FNOT01000004">
    <property type="protein sequence ID" value="SDY08040.1"/>
    <property type="molecule type" value="Genomic_DNA"/>
</dbReference>
<keyword evidence="2" id="KW-1133">Transmembrane helix</keyword>
<dbReference type="Pfam" id="PF07786">
    <property type="entry name" value="HGSNAT_cat"/>
    <property type="match status" value="1"/>
</dbReference>
<feature type="transmembrane region" description="Helical" evidence="2">
    <location>
        <begin position="236"/>
        <end position="254"/>
    </location>
</feature>